<feature type="transmembrane region" description="Helical" evidence="7">
    <location>
        <begin position="540"/>
        <end position="558"/>
    </location>
</feature>
<dbReference type="Gene3D" id="3.30.70.1450">
    <property type="entry name" value="Regulator of K+ conductance, C-terminal domain"/>
    <property type="match status" value="1"/>
</dbReference>
<keyword evidence="10" id="KW-1185">Reference proteome</keyword>
<dbReference type="SUPFAM" id="SSF116726">
    <property type="entry name" value="TrkA C-terminal domain-like"/>
    <property type="match status" value="1"/>
</dbReference>
<dbReference type="Pfam" id="PF03600">
    <property type="entry name" value="CitMHS"/>
    <property type="match status" value="1"/>
</dbReference>
<evidence type="ECO:0000256" key="5">
    <source>
        <dbReference type="ARBA" id="ARBA00022989"/>
    </source>
</evidence>
<feature type="transmembrane region" description="Helical" evidence="7">
    <location>
        <begin position="464"/>
        <end position="481"/>
    </location>
</feature>
<evidence type="ECO:0000256" key="2">
    <source>
        <dbReference type="ARBA" id="ARBA00022448"/>
    </source>
</evidence>
<dbReference type="EMBL" id="CAKLPX010000002">
    <property type="protein sequence ID" value="CAH0991987.1"/>
    <property type="molecule type" value="Genomic_DNA"/>
</dbReference>
<feature type="transmembrane region" description="Helical" evidence="7">
    <location>
        <begin position="30"/>
        <end position="48"/>
    </location>
</feature>
<feature type="transmembrane region" description="Helical" evidence="7">
    <location>
        <begin position="57"/>
        <end position="79"/>
    </location>
</feature>
<evidence type="ECO:0000256" key="4">
    <source>
        <dbReference type="ARBA" id="ARBA00022737"/>
    </source>
</evidence>
<keyword evidence="4" id="KW-0677">Repeat</keyword>
<dbReference type="RefSeq" id="WP_237444686.1">
    <property type="nucleotide sequence ID" value="NZ_CAKLPX010000002.1"/>
</dbReference>
<evidence type="ECO:0000313" key="10">
    <source>
        <dbReference type="Proteomes" id="UP000838100"/>
    </source>
</evidence>
<dbReference type="InterPro" id="IPR036721">
    <property type="entry name" value="RCK_C_sf"/>
</dbReference>
<organism evidence="9 10">
    <name type="scientific">Sinobacterium norvegicum</name>
    <dbReference type="NCBI Taxonomy" id="1641715"/>
    <lineage>
        <taxon>Bacteria</taxon>
        <taxon>Pseudomonadati</taxon>
        <taxon>Pseudomonadota</taxon>
        <taxon>Gammaproteobacteria</taxon>
        <taxon>Cellvibrionales</taxon>
        <taxon>Spongiibacteraceae</taxon>
        <taxon>Sinobacterium</taxon>
    </lineage>
</organism>
<feature type="transmembrane region" description="Helical" evidence="7">
    <location>
        <begin position="578"/>
        <end position="601"/>
    </location>
</feature>
<feature type="transmembrane region" description="Helical" evidence="7">
    <location>
        <begin position="106"/>
        <end position="131"/>
    </location>
</feature>
<dbReference type="Pfam" id="PF02080">
    <property type="entry name" value="TrkA_C"/>
    <property type="match status" value="1"/>
</dbReference>
<protein>
    <recommendedName>
        <fullName evidence="8">RCK C-terminal domain-containing protein</fullName>
    </recommendedName>
</protein>
<dbReference type="InterPro" id="IPR004680">
    <property type="entry name" value="Cit_transptr-like_dom"/>
</dbReference>
<comment type="subcellular location">
    <subcellularLocation>
        <location evidence="1">Membrane</location>
        <topology evidence="1">Multi-pass membrane protein</topology>
    </subcellularLocation>
</comment>
<reference evidence="9" key="1">
    <citation type="submission" date="2021-12" db="EMBL/GenBank/DDBJ databases">
        <authorList>
            <person name="Rodrigo-Torres L."/>
            <person name="Arahal R. D."/>
            <person name="Lucena T."/>
        </authorList>
    </citation>
    <scope>NUCLEOTIDE SEQUENCE</scope>
    <source>
        <strain evidence="9">CECT 8267</strain>
    </source>
</reference>
<evidence type="ECO:0000256" key="6">
    <source>
        <dbReference type="ARBA" id="ARBA00023136"/>
    </source>
</evidence>
<proteinExistence type="predicted"/>
<keyword evidence="3 7" id="KW-0812">Transmembrane</keyword>
<keyword evidence="5 7" id="KW-1133">Transmembrane helix</keyword>
<keyword evidence="6 7" id="KW-0472">Membrane</keyword>
<dbReference type="PROSITE" id="PS51202">
    <property type="entry name" value="RCK_C"/>
    <property type="match status" value="1"/>
</dbReference>
<dbReference type="InterPro" id="IPR051679">
    <property type="entry name" value="DASS-Related_Transporters"/>
</dbReference>
<keyword evidence="2" id="KW-0813">Transport</keyword>
<feature type="transmembrane region" description="Helical" evidence="7">
    <location>
        <begin position="189"/>
        <end position="209"/>
    </location>
</feature>
<feature type="transmembrane region" description="Helical" evidence="7">
    <location>
        <begin position="143"/>
        <end position="169"/>
    </location>
</feature>
<name>A0ABM9AFL0_9GAMM</name>
<evidence type="ECO:0000256" key="1">
    <source>
        <dbReference type="ARBA" id="ARBA00004141"/>
    </source>
</evidence>
<sequence>MPISAEITTTLFILALVLALLTSNRYRIDLVAIATLVVIALSQSLPFITPFISHQQLLAGFSSNAVVSIIAVMIISAGIERAGGSRIIASWLIKSSAAKASRLRNILMLTVGTLSGFMQNIGACALFIPVVRYVALRTNINTGFLMMPMGFAVILGGCITMLGNGPLIVLNDLLPAGVSPFELFEVTPIGIAILLSGCLYFHFWGHFYLPKAENPQQLEQRQHYEQLYGINCQVHFFHIGQDAVLAGMKAGDIESQYNLNIVAVGHQQLQLSPHRGIVIPGNSDIGIIAQKAPLEALAALADVSENHTCNQLIDAASTGNAGVTEIIIPPGSALCQQKIRDIRIRRSYGITPLAIYRENNSQQLHLRDVELQAGDSLLSYISWNDLSEIANNKDFTLVDQHKAPNPSSPDKLLLASAGFAIALLLTIFSPLPLSISLLAGACIILFGGVLTMDEAYQAVSWKTVMLLAGLIPLGTAMANSGTSRWLAEHVLVLLGGETSLIVLQILCALLATALSLIISNIGACIVLIPLITSLAMDAGFDPRPLILLVGVCVSNAFLLPTNQVSAIIQGPGGYASKVFIKVGAGLSLIYISTAIIMINWLY</sequence>
<feature type="domain" description="RCK C-terminal" evidence="8">
    <location>
        <begin position="310"/>
        <end position="395"/>
    </location>
</feature>
<dbReference type="InterPro" id="IPR006037">
    <property type="entry name" value="RCK_C"/>
</dbReference>
<feature type="transmembrane region" description="Helical" evidence="7">
    <location>
        <begin position="435"/>
        <end position="452"/>
    </location>
</feature>
<evidence type="ECO:0000313" key="9">
    <source>
        <dbReference type="EMBL" id="CAH0991987.1"/>
    </source>
</evidence>
<evidence type="ECO:0000256" key="3">
    <source>
        <dbReference type="ARBA" id="ARBA00022692"/>
    </source>
</evidence>
<accession>A0ABM9AFL0</accession>
<evidence type="ECO:0000259" key="8">
    <source>
        <dbReference type="PROSITE" id="PS51202"/>
    </source>
</evidence>
<dbReference type="PANTHER" id="PTHR43652">
    <property type="entry name" value="BASIC AMINO ACID ANTIPORTER YFCC-RELATED"/>
    <property type="match status" value="1"/>
</dbReference>
<evidence type="ECO:0000256" key="7">
    <source>
        <dbReference type="SAM" id="Phobius"/>
    </source>
</evidence>
<comment type="caution">
    <text evidence="9">The sequence shown here is derived from an EMBL/GenBank/DDBJ whole genome shotgun (WGS) entry which is preliminary data.</text>
</comment>
<feature type="transmembrane region" description="Helical" evidence="7">
    <location>
        <begin position="7"/>
        <end position="24"/>
    </location>
</feature>
<gene>
    <name evidence="9" type="ORF">SIN8267_02102</name>
</gene>
<dbReference type="PANTHER" id="PTHR43652:SF2">
    <property type="entry name" value="BASIC AMINO ACID ANTIPORTER YFCC-RELATED"/>
    <property type="match status" value="1"/>
</dbReference>
<feature type="transmembrane region" description="Helical" evidence="7">
    <location>
        <begin position="501"/>
        <end position="528"/>
    </location>
</feature>
<dbReference type="Proteomes" id="UP000838100">
    <property type="component" value="Unassembled WGS sequence"/>
</dbReference>